<dbReference type="EMBL" id="KZ346165">
    <property type="protein sequence ID" value="PIO70762.1"/>
    <property type="molecule type" value="Genomic_DNA"/>
</dbReference>
<keyword evidence="1" id="KW-1133">Transmembrane helix</keyword>
<dbReference type="Pfam" id="PF10321">
    <property type="entry name" value="7TM_GPCR_Srt"/>
    <property type="match status" value="1"/>
</dbReference>
<proteinExistence type="predicted"/>
<evidence type="ECO:0000256" key="1">
    <source>
        <dbReference type="SAM" id="Phobius"/>
    </source>
</evidence>
<gene>
    <name evidence="2" type="ORF">TELCIR_07374</name>
</gene>
<dbReference type="AlphaFoldDB" id="A0A2G9UM00"/>
<accession>A0A2G9UM00</accession>
<keyword evidence="3" id="KW-1185">Reference proteome</keyword>
<dbReference type="InterPro" id="IPR019425">
    <property type="entry name" value="7TM_GPCR_serpentine_rcpt_Srt"/>
</dbReference>
<sequence>MTGYFAIRGTVFCTNPVLLLTLGALGCGVWCASCLTCIFLALNRCAELSANRFLTTLFDGNRFVCIIYLTVNRTIRRGVIELLTPKRWSTQILQVLAPPTRISDT</sequence>
<dbReference type="PANTHER" id="PTHR23021:SF11">
    <property type="entry name" value="SERPENTINE RECEPTOR, CLASS T"/>
    <property type="match status" value="1"/>
</dbReference>
<evidence type="ECO:0000313" key="3">
    <source>
        <dbReference type="Proteomes" id="UP000230423"/>
    </source>
</evidence>
<feature type="transmembrane region" description="Helical" evidence="1">
    <location>
        <begin position="17"/>
        <end position="42"/>
    </location>
</feature>
<organism evidence="2 3">
    <name type="scientific">Teladorsagia circumcincta</name>
    <name type="common">Brown stomach worm</name>
    <name type="synonym">Ostertagia circumcincta</name>
    <dbReference type="NCBI Taxonomy" id="45464"/>
    <lineage>
        <taxon>Eukaryota</taxon>
        <taxon>Metazoa</taxon>
        <taxon>Ecdysozoa</taxon>
        <taxon>Nematoda</taxon>
        <taxon>Chromadorea</taxon>
        <taxon>Rhabditida</taxon>
        <taxon>Rhabditina</taxon>
        <taxon>Rhabditomorpha</taxon>
        <taxon>Strongyloidea</taxon>
        <taxon>Trichostrongylidae</taxon>
        <taxon>Teladorsagia</taxon>
    </lineage>
</organism>
<name>A0A2G9UM00_TELCI</name>
<dbReference type="PANTHER" id="PTHR23021">
    <property type="entry name" value="SERPENTINE RECEPTOR, CLASS T"/>
    <property type="match status" value="1"/>
</dbReference>
<dbReference type="Proteomes" id="UP000230423">
    <property type="component" value="Unassembled WGS sequence"/>
</dbReference>
<reference evidence="2 3" key="1">
    <citation type="submission" date="2015-09" db="EMBL/GenBank/DDBJ databases">
        <title>Draft genome of the parasitic nematode Teladorsagia circumcincta isolate WARC Sus (inbred).</title>
        <authorList>
            <person name="Mitreva M."/>
        </authorList>
    </citation>
    <scope>NUCLEOTIDE SEQUENCE [LARGE SCALE GENOMIC DNA]</scope>
    <source>
        <strain evidence="2 3">S</strain>
    </source>
</reference>
<dbReference type="OrthoDB" id="5857725at2759"/>
<keyword evidence="1" id="KW-0472">Membrane</keyword>
<protein>
    <submittedName>
        <fullName evidence="2">Uncharacterized protein</fullName>
    </submittedName>
</protein>
<keyword evidence="1" id="KW-0812">Transmembrane</keyword>
<evidence type="ECO:0000313" key="2">
    <source>
        <dbReference type="EMBL" id="PIO70762.1"/>
    </source>
</evidence>